<comment type="caution">
    <text evidence="3">The sequence shown here is derived from an EMBL/GenBank/DDBJ whole genome shotgun (WGS) entry which is preliminary data.</text>
</comment>
<dbReference type="EMBL" id="JARYMX010000002">
    <property type="protein sequence ID" value="KAJ9559733.1"/>
    <property type="molecule type" value="Genomic_DNA"/>
</dbReference>
<protein>
    <submittedName>
        <fullName evidence="3">Uncharacterized protein</fullName>
    </submittedName>
</protein>
<keyword evidence="2" id="KW-0378">Hydrolase</keyword>
<dbReference type="SUPFAM" id="SSF52266">
    <property type="entry name" value="SGNH hydrolase"/>
    <property type="match status" value="1"/>
</dbReference>
<evidence type="ECO:0000313" key="4">
    <source>
        <dbReference type="Proteomes" id="UP001172457"/>
    </source>
</evidence>
<accession>A0AA38TZL7</accession>
<dbReference type="FunFam" id="3.40.50.1110:FF:000002">
    <property type="entry name" value="isoamyl acetate-hydrolyzing esterase 1 homolog"/>
    <property type="match status" value="1"/>
</dbReference>
<evidence type="ECO:0000256" key="2">
    <source>
        <dbReference type="ARBA" id="ARBA00022801"/>
    </source>
</evidence>
<dbReference type="CDD" id="cd01838">
    <property type="entry name" value="Isoamyl_acetate_hydrolase_like"/>
    <property type="match status" value="1"/>
</dbReference>
<dbReference type="Gene3D" id="3.40.50.1110">
    <property type="entry name" value="SGNH hydrolase"/>
    <property type="match status" value="1"/>
</dbReference>
<comment type="similarity">
    <text evidence="1">Belongs to the 'GDSL' lipolytic enzyme family.</text>
</comment>
<dbReference type="Proteomes" id="UP001172457">
    <property type="component" value="Chromosome 2"/>
</dbReference>
<reference evidence="3" key="1">
    <citation type="submission" date="2023-03" db="EMBL/GenBank/DDBJ databases">
        <title>Chromosome-scale reference genome and RAD-based genetic map of yellow starthistle (Centaurea solstitialis) reveal putative structural variation and QTLs associated with invader traits.</title>
        <authorList>
            <person name="Reatini B."/>
            <person name="Cang F.A."/>
            <person name="Jiang Q."/>
            <person name="Mckibben M.T.W."/>
            <person name="Barker M.S."/>
            <person name="Rieseberg L.H."/>
            <person name="Dlugosch K.M."/>
        </authorList>
    </citation>
    <scope>NUCLEOTIDE SEQUENCE</scope>
    <source>
        <strain evidence="3">CAN-66</strain>
        <tissue evidence="3">Leaf</tissue>
    </source>
</reference>
<dbReference type="InterPro" id="IPR036514">
    <property type="entry name" value="SGNH_hydro_sf"/>
</dbReference>
<proteinExistence type="inferred from homology"/>
<organism evidence="3 4">
    <name type="scientific">Centaurea solstitialis</name>
    <name type="common">yellow star-thistle</name>
    <dbReference type="NCBI Taxonomy" id="347529"/>
    <lineage>
        <taxon>Eukaryota</taxon>
        <taxon>Viridiplantae</taxon>
        <taxon>Streptophyta</taxon>
        <taxon>Embryophyta</taxon>
        <taxon>Tracheophyta</taxon>
        <taxon>Spermatophyta</taxon>
        <taxon>Magnoliopsida</taxon>
        <taxon>eudicotyledons</taxon>
        <taxon>Gunneridae</taxon>
        <taxon>Pentapetalae</taxon>
        <taxon>asterids</taxon>
        <taxon>campanulids</taxon>
        <taxon>Asterales</taxon>
        <taxon>Asteraceae</taxon>
        <taxon>Carduoideae</taxon>
        <taxon>Cardueae</taxon>
        <taxon>Centaureinae</taxon>
        <taxon>Centaurea</taxon>
    </lineage>
</organism>
<dbReference type="AlphaFoldDB" id="A0AA38TZL7"/>
<name>A0AA38TZL7_9ASTR</name>
<evidence type="ECO:0000313" key="3">
    <source>
        <dbReference type="EMBL" id="KAJ9559733.1"/>
    </source>
</evidence>
<dbReference type="PANTHER" id="PTHR14209">
    <property type="entry name" value="ISOAMYL ACETATE-HYDROLYZING ESTERASE 1"/>
    <property type="match status" value="1"/>
</dbReference>
<dbReference type="Pfam" id="PF00657">
    <property type="entry name" value="Lipase_GDSL"/>
    <property type="match status" value="1"/>
</dbReference>
<dbReference type="PANTHER" id="PTHR14209:SF36">
    <property type="entry name" value="GDSL-LIKE LIPASE_ACYLHYDROLASE FAMILY PROTEIN, EXPRESSED"/>
    <property type="match status" value="1"/>
</dbReference>
<dbReference type="InterPro" id="IPR001087">
    <property type="entry name" value="GDSL"/>
</dbReference>
<dbReference type="InterPro" id="IPR045136">
    <property type="entry name" value="Iah1-like"/>
</dbReference>
<evidence type="ECO:0000256" key="1">
    <source>
        <dbReference type="ARBA" id="ARBA00008668"/>
    </source>
</evidence>
<dbReference type="GO" id="GO:0016788">
    <property type="term" value="F:hydrolase activity, acting on ester bonds"/>
    <property type="evidence" value="ECO:0007669"/>
    <property type="project" value="InterPro"/>
</dbReference>
<keyword evidence="4" id="KW-1185">Reference proteome</keyword>
<sequence>MRRPQIVLFGDSITEQSFRYGGWGASLTNTYSRKADIVVRGYGGYNTRWALFLLHHIFPLDSTTPPAAATIFLGANDAALPGRTSERQYVPLEEYKENLRKMVRHLKECSPTMLIVLITPPPIDEEGRKEYATSLYGEKAMELPERTNEVTGTYANGCVEVAKELGVYSVNLWSKMQETQGWQKKFLSDGLHLTPDGNGVVYEEVVKEFKGAWLSATEMPSDFPHHSEIDPQNPEKVFQQRCL</sequence>
<gene>
    <name evidence="3" type="ORF">OSB04_004893</name>
</gene>